<organism evidence="3">
    <name type="scientific">Phlebotomus kandelakii</name>
    <dbReference type="NCBI Taxonomy" id="1109342"/>
    <lineage>
        <taxon>Eukaryota</taxon>
        <taxon>Metazoa</taxon>
        <taxon>Ecdysozoa</taxon>
        <taxon>Arthropoda</taxon>
        <taxon>Hexapoda</taxon>
        <taxon>Insecta</taxon>
        <taxon>Pterygota</taxon>
        <taxon>Neoptera</taxon>
        <taxon>Endopterygota</taxon>
        <taxon>Diptera</taxon>
        <taxon>Nematocera</taxon>
        <taxon>Psychodoidea</taxon>
        <taxon>Psychodidae</taxon>
        <taxon>Phlebotomus</taxon>
        <taxon>Larroussius</taxon>
    </lineage>
</organism>
<dbReference type="Pfam" id="PF19033">
    <property type="entry name" value="Intu_longin_3"/>
    <property type="match status" value="1"/>
</dbReference>
<dbReference type="GO" id="GO:0016192">
    <property type="term" value="P:vesicle-mediated transport"/>
    <property type="evidence" value="ECO:0007669"/>
    <property type="project" value="InterPro"/>
</dbReference>
<sequence>MSKEVIIVFVYDKEKCQDEADDPISAVAYFHPTWVSDTQKLTLCGQLMGVSHFLELNFNSPRIICLENGKFVIKDFGRFLLAIGTDRNVSDSILEHRAKLLTSLVKLFHRDLENIYDQCMSISGQYRNFCTKLYYIMETYISAIQYNGNIFQNVPTLKLPTSASNIFLDAIQTLQCCQQTKGVLGGAILYENKIIATQLSPMISKHIVLTDPYRMKSTAEGITVRFHVPVGVQLIGLYISHNEYLRLQQDASRAQTSFTQITNSTIYPPQIKRKIKRDKSLIFSNIPEEDVTNTEEPKPKPIKSRPTHLPLRFKNVTSKEIPESGVNSITFDDTDSFPQFIGKTSICSTPIAENKILVGNVMPICANRNAVIPENTEEGQTNDQKSDIKFGHTMIRPQTKFKKFKRRFSFRPLKRSLTQLGLSLINDKNINTGYRCQTITDPNYPVFNDDGLPISKYLYDSCVSSEDVENITDTADDVLINSNIQSFSNEPIPKDEISENKTEACPDKNVSNNIINSIATDANVDVTEKRKSLTLPLKPLNTNVSNITDSPIKQKTKLSGIPLTPLMSKLSILAANDERSSGFSSWDTTPGQIEGSIMTPIDINKTIFRRRSSAARTEDTDCSDEIDSASQKVELFICGHQNMTMVLLMEENSAQKHEIVHAMWEICISRLTKIENSLHKILNVNVDGLVDKSDANYSFIYFDPKWDIIHRGGPWTAEELLILEDMHTDFKINPSFTETIIRCEDAIVYGYQCGDTQIFYKQPVHSHKGLPPPADAMGNVSLIAKRRLERDHSIILL</sequence>
<proteinExistence type="predicted"/>
<dbReference type="GO" id="GO:0031267">
    <property type="term" value="F:small GTPase binding"/>
    <property type="evidence" value="ECO:0007669"/>
    <property type="project" value="TreeGrafter"/>
</dbReference>
<dbReference type="InterPro" id="IPR043989">
    <property type="entry name" value="CCZ1/INTU/HSP4_longin_3"/>
</dbReference>
<dbReference type="GO" id="GO:0005085">
    <property type="term" value="F:guanyl-nucleotide exchange factor activity"/>
    <property type="evidence" value="ECO:0007669"/>
    <property type="project" value="TreeGrafter"/>
</dbReference>
<accession>A0A6B2E9N5</accession>
<dbReference type="AlphaFoldDB" id="A0A6B2E9N5"/>
<dbReference type="Pfam" id="PF19031">
    <property type="entry name" value="Intu_longin_1"/>
    <property type="match status" value="1"/>
</dbReference>
<evidence type="ECO:0000259" key="2">
    <source>
        <dbReference type="Pfam" id="PF19033"/>
    </source>
</evidence>
<dbReference type="InterPro" id="IPR026091">
    <property type="entry name" value="HPS4"/>
</dbReference>
<dbReference type="GO" id="GO:0005765">
    <property type="term" value="C:lysosomal membrane"/>
    <property type="evidence" value="ECO:0007669"/>
    <property type="project" value="TreeGrafter"/>
</dbReference>
<protein>
    <recommendedName>
        <fullName evidence="4">CCZ1/INTU/HSP4 first Longin domain-containing protein</fullName>
    </recommendedName>
</protein>
<dbReference type="InterPro" id="IPR043987">
    <property type="entry name" value="CCZ1/INTU/HSP4_longin_1"/>
</dbReference>
<dbReference type="PANTHER" id="PTHR14407:SF9">
    <property type="entry name" value="BLOC-3 COMPLEX MEMBER HPS4"/>
    <property type="match status" value="1"/>
</dbReference>
<evidence type="ECO:0008006" key="4">
    <source>
        <dbReference type="Google" id="ProtNLM"/>
    </source>
</evidence>
<dbReference type="GO" id="GO:0006605">
    <property type="term" value="P:protein targeting"/>
    <property type="evidence" value="ECO:0007669"/>
    <property type="project" value="TreeGrafter"/>
</dbReference>
<reference evidence="3" key="1">
    <citation type="submission" date="2019-10" db="EMBL/GenBank/DDBJ databases">
        <title>Short sand fly seasons in Tbilisi, Georgia, hinder development of host immunity to saliva of the visceral leishmaniasis vector Phlebotomus kandelakii.</title>
        <authorList>
            <person name="Oliveira F."/>
            <person name="Giorgobiani E."/>
            <person name="Guimaraes-Costa A.B."/>
            <person name="Abdeladhim M."/>
            <person name="Oristian J."/>
            <person name="Tskhvaradze L."/>
            <person name="Tsertsvadze N."/>
            <person name="Zakalashvili M."/>
            <person name="Valenzuela J.G."/>
            <person name="Kamhawi S."/>
        </authorList>
    </citation>
    <scope>NUCLEOTIDE SEQUENCE</scope>
    <source>
        <strain evidence="3">Wild-capture in Tbilisi</strain>
        <tissue evidence="3">Salivary glands</tissue>
    </source>
</reference>
<evidence type="ECO:0000259" key="1">
    <source>
        <dbReference type="Pfam" id="PF19031"/>
    </source>
</evidence>
<dbReference type="EMBL" id="GIFK01002188">
    <property type="protein sequence ID" value="NBJ59891.1"/>
    <property type="molecule type" value="Transcribed_RNA"/>
</dbReference>
<feature type="domain" description="CCZ1/INTU/HPS4 third Longin" evidence="2">
    <location>
        <begin position="694"/>
        <end position="786"/>
    </location>
</feature>
<dbReference type="GO" id="GO:0031410">
    <property type="term" value="C:cytoplasmic vesicle"/>
    <property type="evidence" value="ECO:0007669"/>
    <property type="project" value="TreeGrafter"/>
</dbReference>
<dbReference type="PANTHER" id="PTHR14407">
    <property type="entry name" value="HERMANSKY-PUDLAK SYNDROME 4 PROTEIN LIGHT-EAR PROTEIN-RELATED"/>
    <property type="match status" value="1"/>
</dbReference>
<feature type="domain" description="CCZ1/INTU/HSP4 first Longin" evidence="1">
    <location>
        <begin position="7"/>
        <end position="110"/>
    </location>
</feature>
<name>A0A6B2E9N5_9DIPT</name>
<evidence type="ECO:0000313" key="3">
    <source>
        <dbReference type="EMBL" id="NBJ59891.1"/>
    </source>
</evidence>
<dbReference type="GO" id="GO:0031085">
    <property type="term" value="C:BLOC-3 complex"/>
    <property type="evidence" value="ECO:0007669"/>
    <property type="project" value="TreeGrafter"/>
</dbReference>